<evidence type="ECO:0000313" key="4">
    <source>
        <dbReference type="Proteomes" id="UP000005845"/>
    </source>
</evidence>
<evidence type="ECO:0008006" key="5">
    <source>
        <dbReference type="Google" id="ProtNLM"/>
    </source>
</evidence>
<dbReference type="eggNOG" id="ENOG5033FNE">
    <property type="taxonomic scope" value="Bacteria"/>
</dbReference>
<keyword evidence="2" id="KW-1133">Transmembrane helix</keyword>
<dbReference type="RefSeq" id="WP_005205187.1">
    <property type="nucleotide sequence ID" value="NZ_BAFC01000052.1"/>
</dbReference>
<feature type="compositionally biased region" description="Basic and acidic residues" evidence="1">
    <location>
        <begin position="12"/>
        <end position="31"/>
    </location>
</feature>
<evidence type="ECO:0000256" key="2">
    <source>
        <dbReference type="SAM" id="Phobius"/>
    </source>
</evidence>
<dbReference type="AlphaFoldDB" id="H5TZI5"/>
<accession>H5TZI5</accession>
<evidence type="ECO:0000256" key="1">
    <source>
        <dbReference type="SAM" id="MobiDB-lite"/>
    </source>
</evidence>
<dbReference type="EMBL" id="BAFC01000052">
    <property type="protein sequence ID" value="GAB38893.1"/>
    <property type="molecule type" value="Genomic_DNA"/>
</dbReference>
<name>H5TZI5_9ACTN</name>
<keyword evidence="4" id="KW-1185">Reference proteome</keyword>
<dbReference type="Pfam" id="PF12028">
    <property type="entry name" value="DUF3515"/>
    <property type="match status" value="1"/>
</dbReference>
<dbReference type="Proteomes" id="UP000005845">
    <property type="component" value="Unassembled WGS sequence"/>
</dbReference>
<sequence>MTPPGPDEPDNNADRAEETDAERVSAAEGVEKSGSADSVEKSGSAESVEKSGSAESVEDTTHARYGDSGPRLSPALIATLVTIPVMVIVGFIVFAALRPGNSDSTPVDSYAAESSTPAECPKFLAALPQTFEGYGNKTISGTQASWPASKDGDPVIVRCGVSRPAELSPTSNLQVVNPVQWFITDSIEGSGQAFICVDHRPYVALWVPVNAGNGPITDVSAAIERTLPRGPLDFG</sequence>
<comment type="caution">
    <text evidence="3">The sequence shown here is derived from an EMBL/GenBank/DDBJ whole genome shotgun (WGS) entry which is preliminary data.</text>
</comment>
<keyword evidence="2" id="KW-0812">Transmembrane</keyword>
<reference evidence="3 4" key="1">
    <citation type="submission" date="2012-02" db="EMBL/GenBank/DDBJ databases">
        <title>Whole genome shotgun sequence of Gordonia sputi NBRC 100414.</title>
        <authorList>
            <person name="Yoshida I."/>
            <person name="Hosoyama A."/>
            <person name="Tsuchikane K."/>
            <person name="Katsumata H."/>
            <person name="Yamazaki S."/>
            <person name="Fujita N."/>
        </authorList>
    </citation>
    <scope>NUCLEOTIDE SEQUENCE [LARGE SCALE GENOMIC DNA]</scope>
    <source>
        <strain evidence="3 4">NBRC 100414</strain>
    </source>
</reference>
<proteinExistence type="predicted"/>
<gene>
    <name evidence="3" type="ORF">GOSPT_052_00470</name>
</gene>
<dbReference type="InterPro" id="IPR021903">
    <property type="entry name" value="DUF3515"/>
</dbReference>
<evidence type="ECO:0000313" key="3">
    <source>
        <dbReference type="EMBL" id="GAB38893.1"/>
    </source>
</evidence>
<protein>
    <recommendedName>
        <fullName evidence="5">DUF3515 domain-containing protein</fullName>
    </recommendedName>
</protein>
<feature type="region of interest" description="Disordered" evidence="1">
    <location>
        <begin position="1"/>
        <end position="69"/>
    </location>
</feature>
<feature type="transmembrane region" description="Helical" evidence="2">
    <location>
        <begin position="75"/>
        <end position="97"/>
    </location>
</feature>
<keyword evidence="2" id="KW-0472">Membrane</keyword>
<organism evidence="3 4">
    <name type="scientific">Gordonia sputi NBRC 100414</name>
    <dbReference type="NCBI Taxonomy" id="1089453"/>
    <lineage>
        <taxon>Bacteria</taxon>
        <taxon>Bacillati</taxon>
        <taxon>Actinomycetota</taxon>
        <taxon>Actinomycetes</taxon>
        <taxon>Mycobacteriales</taxon>
        <taxon>Gordoniaceae</taxon>
        <taxon>Gordonia</taxon>
    </lineage>
</organism>